<dbReference type="AlphaFoldDB" id="A0ABD0LZI6"/>
<evidence type="ECO:0000313" key="2">
    <source>
        <dbReference type="Proteomes" id="UP001519460"/>
    </source>
</evidence>
<evidence type="ECO:0000313" key="1">
    <source>
        <dbReference type="EMBL" id="KAK7504866.1"/>
    </source>
</evidence>
<proteinExistence type="predicted"/>
<comment type="caution">
    <text evidence="1">The sequence shown here is derived from an EMBL/GenBank/DDBJ whole genome shotgun (WGS) entry which is preliminary data.</text>
</comment>
<organism evidence="1 2">
    <name type="scientific">Batillaria attramentaria</name>
    <dbReference type="NCBI Taxonomy" id="370345"/>
    <lineage>
        <taxon>Eukaryota</taxon>
        <taxon>Metazoa</taxon>
        <taxon>Spiralia</taxon>
        <taxon>Lophotrochozoa</taxon>
        <taxon>Mollusca</taxon>
        <taxon>Gastropoda</taxon>
        <taxon>Caenogastropoda</taxon>
        <taxon>Sorbeoconcha</taxon>
        <taxon>Cerithioidea</taxon>
        <taxon>Batillariidae</taxon>
        <taxon>Batillaria</taxon>
    </lineage>
</organism>
<keyword evidence="2" id="KW-1185">Reference proteome</keyword>
<gene>
    <name evidence="1" type="ORF">BaRGS_00003894</name>
</gene>
<dbReference type="Proteomes" id="UP001519460">
    <property type="component" value="Unassembled WGS sequence"/>
</dbReference>
<reference evidence="1 2" key="1">
    <citation type="journal article" date="2023" name="Sci. Data">
        <title>Genome assembly of the Korean intertidal mud-creeper Batillaria attramentaria.</title>
        <authorList>
            <person name="Patra A.K."/>
            <person name="Ho P.T."/>
            <person name="Jun S."/>
            <person name="Lee S.J."/>
            <person name="Kim Y."/>
            <person name="Won Y.J."/>
        </authorList>
    </citation>
    <scope>NUCLEOTIDE SEQUENCE [LARGE SCALE GENOMIC DNA]</scope>
    <source>
        <strain evidence="1">Wonlab-2016</strain>
    </source>
</reference>
<dbReference type="EMBL" id="JACVVK020000013">
    <property type="protein sequence ID" value="KAK7504866.1"/>
    <property type="molecule type" value="Genomic_DNA"/>
</dbReference>
<sequence length="89" mass="9433">MIALTVRTAIRMEYTCATGAPRTGNGPRLVAGSTAATATSPFQRTNTVMVCQCVNAVNVPLISAHLISSVDVFIWTKTVHALQASELTK</sequence>
<name>A0ABD0LZI6_9CAEN</name>
<protein>
    <submittedName>
        <fullName evidence="1">Uncharacterized protein</fullName>
    </submittedName>
</protein>
<accession>A0ABD0LZI6</accession>